<organism evidence="3 4">
    <name type="scientific">Shewanella youngdeokensis</name>
    <dbReference type="NCBI Taxonomy" id="2999068"/>
    <lineage>
        <taxon>Bacteria</taxon>
        <taxon>Pseudomonadati</taxon>
        <taxon>Pseudomonadota</taxon>
        <taxon>Gammaproteobacteria</taxon>
        <taxon>Alteromonadales</taxon>
        <taxon>Shewanellaceae</taxon>
        <taxon>Shewanella</taxon>
    </lineage>
</organism>
<dbReference type="EMBL" id="CP136522">
    <property type="protein sequence ID" value="WOT04517.1"/>
    <property type="molecule type" value="Genomic_DNA"/>
</dbReference>
<keyword evidence="4" id="KW-1185">Reference proteome</keyword>
<dbReference type="InterPro" id="IPR007236">
    <property type="entry name" value="SlyX"/>
</dbReference>
<evidence type="ECO:0000313" key="4">
    <source>
        <dbReference type="Proteomes" id="UP001529491"/>
    </source>
</evidence>
<dbReference type="PANTHER" id="PTHR36508">
    <property type="entry name" value="PROTEIN SLYX"/>
    <property type="match status" value="1"/>
</dbReference>
<evidence type="ECO:0000313" key="3">
    <source>
        <dbReference type="EMBL" id="WOT04517.1"/>
    </source>
</evidence>
<gene>
    <name evidence="1" type="primary">slyX</name>
    <name evidence="3" type="ORF">RGE70_14470</name>
</gene>
<dbReference type="Proteomes" id="UP001529491">
    <property type="component" value="Chromosome"/>
</dbReference>
<dbReference type="HAMAP" id="MF_00715">
    <property type="entry name" value="SlyX"/>
    <property type="match status" value="1"/>
</dbReference>
<dbReference type="RefSeq" id="WP_310472153.1">
    <property type="nucleotide sequence ID" value="NZ_CP136522.1"/>
</dbReference>
<accession>A0ABZ0JW60</accession>
<evidence type="ECO:0000256" key="1">
    <source>
        <dbReference type="HAMAP-Rule" id="MF_00715"/>
    </source>
</evidence>
<keyword evidence="2" id="KW-0175">Coiled coil</keyword>
<reference evidence="3 4" key="1">
    <citation type="submission" date="2023-10" db="EMBL/GenBank/DDBJ databases">
        <title>Complete genome sequence of Shewanella sp. DAU334.</title>
        <authorList>
            <person name="Lee Y.-S."/>
            <person name="Jeong H.-R."/>
            <person name="Hwang E.-J."/>
            <person name="Choi Y.-L."/>
            <person name="Kim G.-D."/>
        </authorList>
    </citation>
    <scope>NUCLEOTIDE SEQUENCE [LARGE SCALE GENOMIC DNA]</scope>
    <source>
        <strain evidence="3 4">DAU334</strain>
    </source>
</reference>
<dbReference type="PANTHER" id="PTHR36508:SF1">
    <property type="entry name" value="PROTEIN SLYX"/>
    <property type="match status" value="1"/>
</dbReference>
<comment type="similarity">
    <text evidence="1">Belongs to the SlyX family.</text>
</comment>
<protein>
    <recommendedName>
        <fullName evidence="1">Protein SlyX homolog</fullName>
    </recommendedName>
</protein>
<dbReference type="Pfam" id="PF04102">
    <property type="entry name" value="SlyX"/>
    <property type="match status" value="1"/>
</dbReference>
<sequence length="70" mass="8035">MDNIEQRVEELEMKLAFQDGTIEELNQQVIKLNDVVALQQEQLRLLLSKLQSVEPSNMASQADETPPPHY</sequence>
<proteinExistence type="inferred from homology"/>
<dbReference type="Gene3D" id="1.20.5.300">
    <property type="match status" value="1"/>
</dbReference>
<evidence type="ECO:0000256" key="2">
    <source>
        <dbReference type="SAM" id="Coils"/>
    </source>
</evidence>
<name>A0ABZ0JW60_9GAMM</name>
<feature type="coiled-coil region" evidence="2">
    <location>
        <begin position="1"/>
        <end position="42"/>
    </location>
</feature>